<comment type="caution">
    <text evidence="2">The sequence shown here is derived from an EMBL/GenBank/DDBJ whole genome shotgun (WGS) entry which is preliminary data.</text>
</comment>
<dbReference type="RefSeq" id="XP_015652060.1">
    <property type="nucleotide sequence ID" value="XM_015809385.1"/>
</dbReference>
<feature type="compositionally biased region" description="Basic and acidic residues" evidence="1">
    <location>
        <begin position="1682"/>
        <end position="1700"/>
    </location>
</feature>
<dbReference type="GeneID" id="26910036"/>
<dbReference type="OMA" id="AMQWSTH"/>
<feature type="region of interest" description="Disordered" evidence="1">
    <location>
        <begin position="467"/>
        <end position="644"/>
    </location>
</feature>
<evidence type="ECO:0000313" key="3">
    <source>
        <dbReference type="Proteomes" id="UP000037923"/>
    </source>
</evidence>
<feature type="region of interest" description="Disordered" evidence="1">
    <location>
        <begin position="1016"/>
        <end position="1043"/>
    </location>
</feature>
<feature type="compositionally biased region" description="Polar residues" evidence="1">
    <location>
        <begin position="190"/>
        <end position="202"/>
    </location>
</feature>
<feature type="region of interest" description="Disordered" evidence="1">
    <location>
        <begin position="772"/>
        <end position="800"/>
    </location>
</feature>
<dbReference type="OrthoDB" id="266912at2759"/>
<gene>
    <name evidence="2" type="ORF">ABB37_09753</name>
</gene>
<feature type="compositionally biased region" description="Basic residues" evidence="1">
    <location>
        <begin position="1"/>
        <end position="11"/>
    </location>
</feature>
<feature type="compositionally biased region" description="Low complexity" evidence="1">
    <location>
        <begin position="1962"/>
        <end position="1977"/>
    </location>
</feature>
<feature type="compositionally biased region" description="Low complexity" evidence="1">
    <location>
        <begin position="1786"/>
        <end position="1795"/>
    </location>
</feature>
<feature type="region of interest" description="Disordered" evidence="1">
    <location>
        <begin position="139"/>
        <end position="232"/>
    </location>
</feature>
<feature type="region of interest" description="Disordered" evidence="1">
    <location>
        <begin position="1"/>
        <end position="73"/>
    </location>
</feature>
<feature type="compositionally biased region" description="Low complexity" evidence="1">
    <location>
        <begin position="1483"/>
        <end position="1509"/>
    </location>
</feature>
<proteinExistence type="predicted"/>
<feature type="region of interest" description="Disordered" evidence="1">
    <location>
        <begin position="261"/>
        <end position="286"/>
    </location>
</feature>
<feature type="compositionally biased region" description="Polar residues" evidence="1">
    <location>
        <begin position="1735"/>
        <end position="1752"/>
    </location>
</feature>
<feature type="compositionally biased region" description="Basic and acidic residues" evidence="1">
    <location>
        <begin position="1405"/>
        <end position="1415"/>
    </location>
</feature>
<feature type="compositionally biased region" description="Basic residues" evidence="1">
    <location>
        <begin position="1886"/>
        <end position="1905"/>
    </location>
</feature>
<protein>
    <submittedName>
        <fullName evidence="2">Putative PTP1-interacting protein 39 kDa</fullName>
    </submittedName>
</protein>
<feature type="compositionally biased region" description="Basic residues" evidence="1">
    <location>
        <begin position="1527"/>
        <end position="1537"/>
    </location>
</feature>
<accession>A0A0N0VCT2</accession>
<feature type="region of interest" description="Disordered" evidence="1">
    <location>
        <begin position="1681"/>
        <end position="1712"/>
    </location>
</feature>
<name>A0A0N0VCT2_LEPPY</name>
<feature type="compositionally biased region" description="Polar residues" evidence="1">
    <location>
        <begin position="150"/>
        <end position="174"/>
    </location>
</feature>
<feature type="compositionally biased region" description="Basic and acidic residues" evidence="1">
    <location>
        <begin position="276"/>
        <end position="285"/>
    </location>
</feature>
<dbReference type="EMBL" id="LGTL01000034">
    <property type="protein sequence ID" value="KPA73621.1"/>
    <property type="molecule type" value="Genomic_DNA"/>
</dbReference>
<evidence type="ECO:0000313" key="2">
    <source>
        <dbReference type="EMBL" id="KPA73621.1"/>
    </source>
</evidence>
<feature type="region of interest" description="Disordered" evidence="1">
    <location>
        <begin position="1855"/>
        <end position="1986"/>
    </location>
</feature>
<dbReference type="Proteomes" id="UP000037923">
    <property type="component" value="Unassembled WGS sequence"/>
</dbReference>
<feature type="region of interest" description="Disordered" evidence="1">
    <location>
        <begin position="1786"/>
        <end position="1822"/>
    </location>
</feature>
<feature type="compositionally biased region" description="Low complexity" evidence="1">
    <location>
        <begin position="960"/>
        <end position="975"/>
    </location>
</feature>
<feature type="compositionally biased region" description="Low complexity" evidence="1">
    <location>
        <begin position="1914"/>
        <end position="1935"/>
    </location>
</feature>
<reference evidence="2 3" key="1">
    <citation type="submission" date="2015-07" db="EMBL/GenBank/DDBJ databases">
        <title>High-quality genome of monoxenous trypanosomatid Leptomonas pyrrhocoris.</title>
        <authorList>
            <person name="Flegontov P."/>
            <person name="Butenko A."/>
            <person name="Firsov S."/>
            <person name="Vlcek C."/>
            <person name="Logacheva M.D."/>
            <person name="Field M."/>
            <person name="Filatov D."/>
            <person name="Flegontova O."/>
            <person name="Gerasimov E."/>
            <person name="Jackson A.P."/>
            <person name="Kelly S."/>
            <person name="Opperdoes F."/>
            <person name="O'Reilly A."/>
            <person name="Votypka J."/>
            <person name="Yurchenko V."/>
            <person name="Lukes J."/>
        </authorList>
    </citation>
    <scope>NUCLEOTIDE SEQUENCE [LARGE SCALE GENOMIC DNA]</scope>
    <source>
        <strain evidence="2">H10</strain>
    </source>
</reference>
<organism evidence="2 3">
    <name type="scientific">Leptomonas pyrrhocoris</name>
    <name type="common">Firebug parasite</name>
    <dbReference type="NCBI Taxonomy" id="157538"/>
    <lineage>
        <taxon>Eukaryota</taxon>
        <taxon>Discoba</taxon>
        <taxon>Euglenozoa</taxon>
        <taxon>Kinetoplastea</taxon>
        <taxon>Metakinetoplastina</taxon>
        <taxon>Trypanosomatida</taxon>
        <taxon>Trypanosomatidae</taxon>
        <taxon>Leishmaniinae</taxon>
        <taxon>Leptomonas</taxon>
    </lineage>
</organism>
<evidence type="ECO:0000256" key="1">
    <source>
        <dbReference type="SAM" id="MobiDB-lite"/>
    </source>
</evidence>
<feature type="compositionally biased region" description="Basic and acidic residues" evidence="1">
    <location>
        <begin position="203"/>
        <end position="221"/>
    </location>
</feature>
<feature type="compositionally biased region" description="Acidic residues" evidence="1">
    <location>
        <begin position="222"/>
        <end position="232"/>
    </location>
</feature>
<feature type="compositionally biased region" description="Low complexity" evidence="1">
    <location>
        <begin position="1856"/>
        <end position="1875"/>
    </location>
</feature>
<feature type="region of interest" description="Disordered" evidence="1">
    <location>
        <begin position="702"/>
        <end position="728"/>
    </location>
</feature>
<feature type="region of interest" description="Disordered" evidence="1">
    <location>
        <begin position="1731"/>
        <end position="1754"/>
    </location>
</feature>
<feature type="compositionally biased region" description="Low complexity" evidence="1">
    <location>
        <begin position="1021"/>
        <end position="1043"/>
    </location>
</feature>
<feature type="compositionally biased region" description="Polar residues" evidence="1">
    <location>
        <begin position="772"/>
        <end position="784"/>
    </location>
</feature>
<feature type="region of interest" description="Disordered" evidence="1">
    <location>
        <begin position="1405"/>
        <end position="1430"/>
    </location>
</feature>
<feature type="region of interest" description="Disordered" evidence="1">
    <location>
        <begin position="374"/>
        <end position="420"/>
    </location>
</feature>
<feature type="region of interest" description="Disordered" evidence="1">
    <location>
        <begin position="1344"/>
        <end position="1366"/>
    </location>
</feature>
<feature type="region of interest" description="Disordered" evidence="1">
    <location>
        <begin position="1480"/>
        <end position="1537"/>
    </location>
</feature>
<sequence length="1986" mass="211625">MPRLHASHRRFAQTPLQNTAEATGRTGNGQLVLTAPPPPPPQRQQQQLEDRNRQHSRPLRKGGGALAEEHQQQQLSRVDIVAEPHDASCCFFAEVEGTADRPLRRAEFSGPGSVGDDDDATTTTATVATARILESLFAEEGGGREEANAPTSLPSITASPTNKGGTNTDQQTSVGRHGLPRRRVRPTATIIANTFTTGLQNSNDRHSSGKRSTDDWQRSSSEDAEEEEEELFAEGVVDGRAALLPSAPCATLAAAPHAHAGAAPALSDTSNSPAREGGHDDEPMADRPCALSQLRAPPAAATSHCVASASIITAPSAEMRREVPPVADRRVPLAEEEKRQTGWRCTTTSLISGSSWRVHVWVPRRVEALCEPARRTATSSPSSAVPPPPLLLPATGEATGNAQRGPQPVIWRRPDSPHLHPQRTVEHAALHAAPSPLSSTQWCVTAFEVVEVCLYTADCLHTRCRVRDTPRSSSSNSSKQSTNSESDEPLRSDDDDDDDSGGDAAVPTGVPEASRVPLSATTYRQTSPPPPLHYRGCQVGYRGAPTTSREGRVEEEEEEEAAAAATGGGKRSRAIVGCQRPQRASSSSSGNDRRVRRVERGGGCTLCNAAQPHAGGGEGGSRVNTFSSSSLSPPPPPSSSPRNSAWVPLRAKLATDIRITLSWLLHACTLPPLASTMLTRCVEAYINTCVVVAVVGGRQAAATTAPSSTPPTTSHEHAPSSSSSVFSPPSSPQPVPFWIAAFAYTHDIQSRATTFASRLLHEADVAPAAVLNSSSNKTASTTPISKPPPQGAIMRSQRSPPSAATETVTCILWPHWVPDVRWSTQVLTALMSAAFVLINDVAQALTIATTSAATPEQFGKHADAVSSSTADGRRGHCTMLCESGPGMTPLAAASSPLAALLRRLHEFHVFCDIVFGDAENKKLCRHVRDRLPVHISDLSELLSRPWCQTEFSTEAKTKSATETAEATRTTGGKRASPPFDASTTADEDGYHRTHVFHPPIPPSACDVGSGQARLACPPPLAAADGSSRTRFTSSSTAAPQTSATRWPSVLDLVHHLAHAWMRQCFPTLASDLQAFLISHDPGVMVDEWNRRGDGNNAPPERGGVDCVAASTSTQARNIRNDAADRRACADGAQTKLFTAASPQDDLHDRMYRCIHDFVQGVLHRWGRWYDTSGAASATAPRLPSPAFGVSPAKAATCAYGTDLQWRAHVNYATMQSLQWLLLRQRSRLCVPNALEADSGSPTNPSAVVVADVKAMLEQLTLLPTLFGTVLRSQEIRSGLRCACAEVAATAAEKLTAPHSVDDSSDSFHACFRLFWGMVCYGASMLQHEDVVDLLCALPQPSFSPASSSTPRLSKLHDGSASAVTAGTQRQRQRLACAMETAGGVWKEWILPLLARYFEGSRSTERHDNAGEHAEGEVAEANAADTHAEAARRTEAFTPPAPLANAACSSPPRPACSALDVADQMVMYALTLLRQIRDAQRGVATGTRTPRSPRATAAATTSTTTPSVTSSRKRHRHCSTSASSCTTNRRHQRSFPRRRVCGSGDIGLMSHAGQGVCVRPCGEDGEVDSSSLCSPRSVSSSATFSTATATTTVASSLARHNQSSCIGGCGIDTKGRTTPNAAGSGEGAATQNSLAERATGAAAAADGAASAMRVAGEKTRAAPEPRRSSAWVIPSLRCFTNRNDTHAAHPDVRRDATELSHHPLPASRTTSPVEPDWRDVCRVVAHQWMSRPSPCSPQNMFPHSTTPQSSNGSVGHVIHRRDVRFTRAFLLCLRQCIQQLQEQQQQQQADQDQQQQRQREGEEDGAQTHAHGHLSGDDNAHHHHSSGFRSFYDYLYGVLPPGLRAEEGGVMVLEVASSSSSPPSSSPSLSPISSLLRRGAGAQRVQHSIRRRAGRRRHPRRLHSTHHNHDDEVLHLTSTDSLSADSQSSADSAKATITEGADDDEGQDGRGGAPDTAASSLRTPSSSTTFVSSLSAPSPSTPCSSDG</sequence>
<feature type="region of interest" description="Disordered" evidence="1">
    <location>
        <begin position="952"/>
        <end position="986"/>
    </location>
</feature>
<dbReference type="VEuPathDB" id="TriTrypDB:LpyrH10_34_0560"/>
<feature type="compositionally biased region" description="Low complexity" evidence="1">
    <location>
        <begin position="472"/>
        <end position="484"/>
    </location>
</feature>
<keyword evidence="3" id="KW-1185">Reference proteome</keyword>